<keyword evidence="9" id="KW-1185">Reference proteome</keyword>
<evidence type="ECO:0000313" key="8">
    <source>
        <dbReference type="EMBL" id="MST55544.1"/>
    </source>
</evidence>
<dbReference type="GO" id="GO:0000105">
    <property type="term" value="P:L-histidine biosynthetic process"/>
    <property type="evidence" value="ECO:0007669"/>
    <property type="project" value="UniProtKB-UniRule"/>
</dbReference>
<dbReference type="Gene3D" id="3.30.230.40">
    <property type="entry name" value="Imidazole glycerol phosphate dehydratase, domain 1"/>
    <property type="match status" value="2"/>
</dbReference>
<evidence type="ECO:0000256" key="6">
    <source>
        <dbReference type="HAMAP-Rule" id="MF_00076"/>
    </source>
</evidence>
<evidence type="ECO:0000313" key="9">
    <source>
        <dbReference type="Proteomes" id="UP000473699"/>
    </source>
</evidence>
<evidence type="ECO:0000256" key="1">
    <source>
        <dbReference type="ARBA" id="ARBA00005047"/>
    </source>
</evidence>
<organism evidence="8 9">
    <name type="scientific">Pyramidobacter porci</name>
    <dbReference type="NCBI Taxonomy" id="2605789"/>
    <lineage>
        <taxon>Bacteria</taxon>
        <taxon>Thermotogati</taxon>
        <taxon>Synergistota</taxon>
        <taxon>Synergistia</taxon>
        <taxon>Synergistales</taxon>
        <taxon>Dethiosulfovibrionaceae</taxon>
        <taxon>Pyramidobacter</taxon>
    </lineage>
</organism>
<dbReference type="Pfam" id="PF00475">
    <property type="entry name" value="IGPD"/>
    <property type="match status" value="1"/>
</dbReference>
<dbReference type="PANTHER" id="PTHR23133:SF2">
    <property type="entry name" value="IMIDAZOLEGLYCEROL-PHOSPHATE DEHYDRATASE"/>
    <property type="match status" value="1"/>
</dbReference>
<dbReference type="NCBIfam" id="NF002111">
    <property type="entry name" value="PRK00951.2-1"/>
    <property type="match status" value="1"/>
</dbReference>
<dbReference type="GO" id="GO:0004424">
    <property type="term" value="F:imidazoleglycerol-phosphate dehydratase activity"/>
    <property type="evidence" value="ECO:0007669"/>
    <property type="project" value="UniProtKB-UniRule"/>
</dbReference>
<dbReference type="FunFam" id="3.30.230.40:FF:000003">
    <property type="entry name" value="Imidazoleglycerol-phosphate dehydratase HisB"/>
    <property type="match status" value="1"/>
</dbReference>
<dbReference type="SUPFAM" id="SSF54211">
    <property type="entry name" value="Ribosomal protein S5 domain 2-like"/>
    <property type="match status" value="2"/>
</dbReference>
<dbReference type="CDD" id="cd07914">
    <property type="entry name" value="IGPD"/>
    <property type="match status" value="1"/>
</dbReference>
<gene>
    <name evidence="6 8" type="primary">hisB</name>
    <name evidence="8" type="ORF">FYJ74_05785</name>
</gene>
<dbReference type="EC" id="4.2.1.19" evidence="6 7"/>
<dbReference type="PROSITE" id="PS00955">
    <property type="entry name" value="IGP_DEHYDRATASE_2"/>
    <property type="match status" value="1"/>
</dbReference>
<keyword evidence="3 6" id="KW-0028">Amino-acid biosynthesis</keyword>
<keyword evidence="4 6" id="KW-0368">Histidine biosynthesis</keyword>
<name>A0A6L5YB75_9BACT</name>
<sequence length="195" mass="21322">MRHAEIIRQTAETDIVLRLELDGTGQSEIDSGVGFLDHMLTLLARHGRFDLKLTCRGDTSVDDHHSVEDIGICLGRAFAQALGEKRGISRYGFCILPMDEALILAAVDFSGRACLGYNLPIRAQKVGTFDTELVQEFWQAFARCAGCSLHLRRLAGGNSHHIIEGAFKAAARSLRQAVAIEADCADEIPSTKEVL</sequence>
<dbReference type="InterPro" id="IPR038494">
    <property type="entry name" value="IGPD_sf"/>
</dbReference>
<dbReference type="InterPro" id="IPR020565">
    <property type="entry name" value="ImidazoleglycerP_deHydtase_CS"/>
</dbReference>
<dbReference type="InterPro" id="IPR000807">
    <property type="entry name" value="ImidazoleglycerolP_deHydtase"/>
</dbReference>
<dbReference type="InterPro" id="IPR020568">
    <property type="entry name" value="Ribosomal_Su5_D2-typ_SF"/>
</dbReference>
<comment type="catalytic activity">
    <reaction evidence="6 7">
        <text>D-erythro-1-(imidazol-4-yl)glycerol 3-phosphate = 3-(imidazol-4-yl)-2-oxopropyl phosphate + H2O</text>
        <dbReference type="Rhea" id="RHEA:11040"/>
        <dbReference type="ChEBI" id="CHEBI:15377"/>
        <dbReference type="ChEBI" id="CHEBI:57766"/>
        <dbReference type="ChEBI" id="CHEBI:58278"/>
        <dbReference type="EC" id="4.2.1.19"/>
    </reaction>
</comment>
<accession>A0A6L5YB75</accession>
<dbReference type="PANTHER" id="PTHR23133">
    <property type="entry name" value="IMIDAZOLEGLYCEROL-PHOSPHATE DEHYDRATASE HIS7"/>
    <property type="match status" value="1"/>
</dbReference>
<dbReference type="NCBIfam" id="NF002114">
    <property type="entry name" value="PRK00951.2-4"/>
    <property type="match status" value="1"/>
</dbReference>
<evidence type="ECO:0000256" key="5">
    <source>
        <dbReference type="ARBA" id="ARBA00023239"/>
    </source>
</evidence>
<dbReference type="Proteomes" id="UP000473699">
    <property type="component" value="Unassembled WGS sequence"/>
</dbReference>
<dbReference type="PROSITE" id="PS00954">
    <property type="entry name" value="IGP_DEHYDRATASE_1"/>
    <property type="match status" value="1"/>
</dbReference>
<dbReference type="GO" id="GO:0005737">
    <property type="term" value="C:cytoplasm"/>
    <property type="evidence" value="ECO:0007669"/>
    <property type="project" value="UniProtKB-SubCell"/>
</dbReference>
<dbReference type="AlphaFoldDB" id="A0A6L5YB75"/>
<comment type="similarity">
    <text evidence="6 7">Belongs to the imidazoleglycerol-phosphate dehydratase family.</text>
</comment>
<keyword evidence="5 6" id="KW-0456">Lyase</keyword>
<comment type="subcellular location">
    <subcellularLocation>
        <location evidence="6 7">Cytoplasm</location>
    </subcellularLocation>
</comment>
<reference evidence="8 9" key="1">
    <citation type="submission" date="2019-08" db="EMBL/GenBank/DDBJ databases">
        <title>In-depth cultivation of the pig gut microbiome towards novel bacterial diversity and tailored functional studies.</title>
        <authorList>
            <person name="Wylensek D."/>
            <person name="Hitch T.C.A."/>
            <person name="Clavel T."/>
        </authorList>
    </citation>
    <scope>NUCLEOTIDE SEQUENCE [LARGE SCALE GENOMIC DNA]</scope>
    <source>
        <strain evidence="8 9">SM-530-WT-4B</strain>
    </source>
</reference>
<dbReference type="HAMAP" id="MF_00076">
    <property type="entry name" value="HisB"/>
    <property type="match status" value="1"/>
</dbReference>
<dbReference type="EMBL" id="VUNH01000005">
    <property type="protein sequence ID" value="MST55544.1"/>
    <property type="molecule type" value="Genomic_DNA"/>
</dbReference>
<evidence type="ECO:0000256" key="4">
    <source>
        <dbReference type="ARBA" id="ARBA00023102"/>
    </source>
</evidence>
<evidence type="ECO:0000256" key="2">
    <source>
        <dbReference type="ARBA" id="ARBA00016664"/>
    </source>
</evidence>
<dbReference type="UniPathway" id="UPA00031">
    <property type="reaction ID" value="UER00011"/>
</dbReference>
<protein>
    <recommendedName>
        <fullName evidence="2 6">Imidazoleglycerol-phosphate dehydratase</fullName>
        <shortName evidence="6">IGPD</shortName>
        <ecNumber evidence="6 7">4.2.1.19</ecNumber>
    </recommendedName>
</protein>
<dbReference type="RefSeq" id="WP_154528641.1">
    <property type="nucleotide sequence ID" value="NZ_VUNH01000005.1"/>
</dbReference>
<comment type="pathway">
    <text evidence="1 6 7">Amino-acid biosynthesis; L-histidine biosynthesis; L-histidine from 5-phospho-alpha-D-ribose 1-diphosphate: step 6/9.</text>
</comment>
<comment type="caution">
    <text evidence="8">The sequence shown here is derived from an EMBL/GenBank/DDBJ whole genome shotgun (WGS) entry which is preliminary data.</text>
</comment>
<dbReference type="FunFam" id="3.30.230.40:FF:000001">
    <property type="entry name" value="Imidazoleglycerol-phosphate dehydratase HisB"/>
    <property type="match status" value="1"/>
</dbReference>
<evidence type="ECO:0000256" key="3">
    <source>
        <dbReference type="ARBA" id="ARBA00022605"/>
    </source>
</evidence>
<keyword evidence="6" id="KW-0963">Cytoplasm</keyword>
<proteinExistence type="inferred from homology"/>
<evidence type="ECO:0000256" key="7">
    <source>
        <dbReference type="RuleBase" id="RU000599"/>
    </source>
</evidence>